<name>A0A2T9Z4N1_9FUNG</name>
<dbReference type="PANTHER" id="PTHR28360">
    <property type="entry name" value="DYNACTIN SUBUNIT 3"/>
    <property type="match status" value="1"/>
</dbReference>
<organism evidence="1 2">
    <name type="scientific">Furculomyces boomerangus</name>
    <dbReference type="NCBI Taxonomy" id="61424"/>
    <lineage>
        <taxon>Eukaryota</taxon>
        <taxon>Fungi</taxon>
        <taxon>Fungi incertae sedis</taxon>
        <taxon>Zoopagomycota</taxon>
        <taxon>Kickxellomycotina</taxon>
        <taxon>Harpellomycetes</taxon>
        <taxon>Harpellales</taxon>
        <taxon>Harpellaceae</taxon>
        <taxon>Furculomyces</taxon>
    </lineage>
</organism>
<dbReference type="GO" id="GO:0061640">
    <property type="term" value="P:cytoskeleton-dependent cytokinesis"/>
    <property type="evidence" value="ECO:0007669"/>
    <property type="project" value="InterPro"/>
</dbReference>
<keyword evidence="2" id="KW-1185">Reference proteome</keyword>
<sequence length="183" mass="21207">MDELNQRLNRLQKIVIGEHGIGPQNTTNISQEAFELQKKVNEIYNREFLLSEFIKKYYRAKKLIDDPYSISREFVTSEQKAENLSSLQDDIFQIANSSVKVQKASKLLDSDVFSRAAELENKVKNATNETIQLKGSVNETERKVVELVSRYHTEISAISEIFLKLEAHIKQMERKVMQLENKN</sequence>
<accession>A0A2T9Z4N1</accession>
<evidence type="ECO:0000313" key="2">
    <source>
        <dbReference type="Proteomes" id="UP000245699"/>
    </source>
</evidence>
<protein>
    <submittedName>
        <fullName evidence="1">Uncharacterized protein</fullName>
    </submittedName>
</protein>
<reference evidence="1 2" key="1">
    <citation type="journal article" date="2018" name="MBio">
        <title>Comparative Genomics Reveals the Core Gene Toolbox for the Fungus-Insect Symbiosis.</title>
        <authorList>
            <person name="Wang Y."/>
            <person name="Stata M."/>
            <person name="Wang W."/>
            <person name="Stajich J.E."/>
            <person name="White M.M."/>
            <person name="Moncalvo J.M."/>
        </authorList>
    </citation>
    <scope>NUCLEOTIDE SEQUENCE [LARGE SCALE GENOMIC DNA]</scope>
    <source>
        <strain evidence="1 2">AUS-77-4</strain>
    </source>
</reference>
<dbReference type="PANTHER" id="PTHR28360:SF1">
    <property type="entry name" value="DYNACTIN SUBUNIT 3"/>
    <property type="match status" value="1"/>
</dbReference>
<dbReference type="Pfam" id="PF07426">
    <property type="entry name" value="Dynactin_p22"/>
    <property type="match status" value="1"/>
</dbReference>
<dbReference type="OrthoDB" id="16729at2759"/>
<evidence type="ECO:0000313" key="1">
    <source>
        <dbReference type="EMBL" id="PVU99550.1"/>
    </source>
</evidence>
<dbReference type="Proteomes" id="UP000245699">
    <property type="component" value="Unassembled WGS sequence"/>
</dbReference>
<comment type="caution">
    <text evidence="1">The sequence shown here is derived from an EMBL/GenBank/DDBJ whole genome shotgun (WGS) entry which is preliminary data.</text>
</comment>
<proteinExistence type="predicted"/>
<dbReference type="EMBL" id="MBFT01000030">
    <property type="protein sequence ID" value="PVU99550.1"/>
    <property type="molecule type" value="Genomic_DNA"/>
</dbReference>
<dbReference type="GO" id="GO:0005869">
    <property type="term" value="C:dynactin complex"/>
    <property type="evidence" value="ECO:0007669"/>
    <property type="project" value="InterPro"/>
</dbReference>
<dbReference type="AlphaFoldDB" id="A0A2T9Z4N1"/>
<gene>
    <name evidence="1" type="ORF">BB559_000607</name>
</gene>
<dbReference type="InterPro" id="IPR009991">
    <property type="entry name" value="DCTN3"/>
</dbReference>